<keyword evidence="1" id="KW-0472">Membrane</keyword>
<dbReference type="AlphaFoldDB" id="A0A255DRM4"/>
<dbReference type="RefSeq" id="WP_094477385.1">
    <property type="nucleotide sequence ID" value="NZ_NOZR01000003.1"/>
</dbReference>
<evidence type="ECO:0000313" key="3">
    <source>
        <dbReference type="Proteomes" id="UP000216063"/>
    </source>
</evidence>
<reference evidence="2 3" key="1">
    <citation type="submission" date="2017-07" db="EMBL/GenBank/DDBJ databases">
        <title>The new phylogeny of genus Mycobacterium.</title>
        <authorList>
            <person name="Tortoli E."/>
            <person name="Trovato A."/>
            <person name="Cirillo D.M."/>
        </authorList>
    </citation>
    <scope>NUCLEOTIDE SEQUENCE [LARGE SCALE GENOMIC DNA]</scope>
    <source>
        <strain evidence="2 3">ATCC 33027</strain>
    </source>
</reference>
<sequence length="145" mass="16879">MGETAETVDWTVMLTTNFPTIALIATLAFGVFMIVRFLAGTLESMGGVAGKLGTWLRSRRAINKAESDDMRKRISYLDGQVRALRYRDECYFAYMMTDADWHHDFELVARAKGWAPDIKQHISFLEFRDNWMRQRGLEKEFVLWT</sequence>
<evidence type="ECO:0000256" key="1">
    <source>
        <dbReference type="SAM" id="Phobius"/>
    </source>
</evidence>
<protein>
    <submittedName>
        <fullName evidence="2">Uncharacterized protein</fullName>
    </submittedName>
</protein>
<keyword evidence="1" id="KW-1133">Transmembrane helix</keyword>
<dbReference type="Proteomes" id="UP000216063">
    <property type="component" value="Unassembled WGS sequence"/>
</dbReference>
<dbReference type="OrthoDB" id="9925640at2"/>
<organism evidence="2 3">
    <name type="scientific">Mycolicibacterium sphagni</name>
    <dbReference type="NCBI Taxonomy" id="1786"/>
    <lineage>
        <taxon>Bacteria</taxon>
        <taxon>Bacillati</taxon>
        <taxon>Actinomycetota</taxon>
        <taxon>Actinomycetes</taxon>
        <taxon>Mycobacteriales</taxon>
        <taxon>Mycobacteriaceae</taxon>
        <taxon>Mycolicibacterium</taxon>
    </lineage>
</organism>
<accession>A0A255DRM4</accession>
<proteinExistence type="predicted"/>
<evidence type="ECO:0000313" key="2">
    <source>
        <dbReference type="EMBL" id="OYN81884.1"/>
    </source>
</evidence>
<dbReference type="EMBL" id="NOZR01000003">
    <property type="protein sequence ID" value="OYN81884.1"/>
    <property type="molecule type" value="Genomic_DNA"/>
</dbReference>
<comment type="caution">
    <text evidence="2">The sequence shown here is derived from an EMBL/GenBank/DDBJ whole genome shotgun (WGS) entry which is preliminary data.</text>
</comment>
<keyword evidence="1" id="KW-0812">Transmembrane</keyword>
<keyword evidence="3" id="KW-1185">Reference proteome</keyword>
<feature type="transmembrane region" description="Helical" evidence="1">
    <location>
        <begin position="20"/>
        <end position="39"/>
    </location>
</feature>
<name>A0A255DRM4_9MYCO</name>
<gene>
    <name evidence="2" type="ORF">CG716_05485</name>
</gene>